<reference evidence="3" key="2">
    <citation type="submission" date="2020-08" db="EMBL/GenBank/DDBJ databases">
        <title>Plant Genome Project.</title>
        <authorList>
            <person name="Zhang R.-G."/>
        </authorList>
    </citation>
    <scope>NUCLEOTIDE SEQUENCE</scope>
    <source>
        <strain evidence="3">Huo1</strain>
        <tissue evidence="3">Leaf</tissue>
    </source>
</reference>
<evidence type="ECO:0000256" key="1">
    <source>
        <dbReference type="SAM" id="MobiDB-lite"/>
    </source>
</evidence>
<dbReference type="InterPro" id="IPR025486">
    <property type="entry name" value="DUF4378"/>
</dbReference>
<accession>A0A8X8W0U4</accession>
<dbReference type="AlphaFoldDB" id="A0A8X8W0U4"/>
<sequence>MNLPRSQSRRSYRSGIQNGTGSPEFINRDTRKFLAERLSNVLKGERHCQAVRNSSMFSMSDFEKRKPWTVKKEEPDEVGMPHQEDMSPRNLVRSLSTPVSVSGRSLGNLLQEDRHVLTGTQIRRKHEATEKVSMNIKKQKKDKFNIREKVSSFRYNLTLRVRLFRMERSGQNKNNFFNNFPNGPVSMMSFSDTHGNSTEVPPSPASVCSSVHDEFWRSNDYLSPISSSGGHQLEDSDVSNVFREINSNLTELRRKLDQFEGACLEETIHEPHPAEVETDIEDQSEAYIRDLLIAAGLYDDSFSRSLSKWTPLGKPITAQVFEEVEEMYKESTKVKDQAEKTNHKMIVDLLNEVLPDILREPVNISRYMEKDNGLAQKSPNGRMLLSLVWNSIRAYVHPPADRCYYALDNLLALDLKSTPENRFTSLPKPRGMIASSSNYDVMNKMTNTPPEARRSGRARKAKSFERVLIVLECRLTNGNKAKLIKLAQEAKKAKTGSVDQGGDQAVSRGTTAF</sequence>
<gene>
    <name evidence="3" type="ORF">SASPL_154736</name>
</gene>
<proteinExistence type="predicted"/>
<organism evidence="3">
    <name type="scientific">Salvia splendens</name>
    <name type="common">Scarlet sage</name>
    <dbReference type="NCBI Taxonomy" id="180675"/>
    <lineage>
        <taxon>Eukaryota</taxon>
        <taxon>Viridiplantae</taxon>
        <taxon>Streptophyta</taxon>
        <taxon>Embryophyta</taxon>
        <taxon>Tracheophyta</taxon>
        <taxon>Spermatophyta</taxon>
        <taxon>Magnoliopsida</taxon>
        <taxon>eudicotyledons</taxon>
        <taxon>Gunneridae</taxon>
        <taxon>Pentapetalae</taxon>
        <taxon>asterids</taxon>
        <taxon>lamiids</taxon>
        <taxon>Lamiales</taxon>
        <taxon>Lamiaceae</taxon>
        <taxon>Nepetoideae</taxon>
        <taxon>Mentheae</taxon>
        <taxon>Salviinae</taxon>
        <taxon>Salvia</taxon>
        <taxon>Salvia subgen. Calosphace</taxon>
        <taxon>core Calosphace</taxon>
    </lineage>
</organism>
<reference evidence="3" key="1">
    <citation type="submission" date="2018-01" db="EMBL/GenBank/DDBJ databases">
        <authorList>
            <person name="Mao J.F."/>
        </authorList>
    </citation>
    <scope>NUCLEOTIDE SEQUENCE</scope>
    <source>
        <strain evidence="3">Huo1</strain>
        <tissue evidence="3">Leaf</tissue>
    </source>
</reference>
<feature type="region of interest" description="Disordered" evidence="1">
    <location>
        <begin position="493"/>
        <end position="513"/>
    </location>
</feature>
<dbReference type="Proteomes" id="UP000298416">
    <property type="component" value="Unassembled WGS sequence"/>
</dbReference>
<evidence type="ECO:0000313" key="3">
    <source>
        <dbReference type="EMBL" id="KAG6385854.1"/>
    </source>
</evidence>
<keyword evidence="4" id="KW-1185">Reference proteome</keyword>
<evidence type="ECO:0000259" key="2">
    <source>
        <dbReference type="Pfam" id="PF14309"/>
    </source>
</evidence>
<feature type="region of interest" description="Disordered" evidence="1">
    <location>
        <begin position="1"/>
        <end position="28"/>
    </location>
</feature>
<comment type="caution">
    <text evidence="3">The sequence shown here is derived from an EMBL/GenBank/DDBJ whole genome shotgun (WGS) entry which is preliminary data.</text>
</comment>
<dbReference type="PANTHER" id="PTHR40836">
    <property type="entry name" value="RB1-INDUCIBLE COILED-COIL PROTEIN"/>
    <property type="match status" value="1"/>
</dbReference>
<feature type="domain" description="DUF4378" evidence="2">
    <location>
        <begin position="286"/>
        <end position="418"/>
    </location>
</feature>
<dbReference type="Pfam" id="PF14309">
    <property type="entry name" value="DUF4378"/>
    <property type="match status" value="1"/>
</dbReference>
<dbReference type="PANTHER" id="PTHR40836:SF4">
    <property type="entry name" value="RB1-INDUCIBLE COILED-COIL PROTEIN"/>
    <property type="match status" value="1"/>
</dbReference>
<name>A0A8X8W0U4_SALSN</name>
<protein>
    <recommendedName>
        <fullName evidence="2">DUF4378 domain-containing protein</fullName>
    </recommendedName>
</protein>
<dbReference type="EMBL" id="PNBA02000022">
    <property type="protein sequence ID" value="KAG6385854.1"/>
    <property type="molecule type" value="Genomic_DNA"/>
</dbReference>
<evidence type="ECO:0000313" key="4">
    <source>
        <dbReference type="Proteomes" id="UP000298416"/>
    </source>
</evidence>